<comment type="caution">
    <text evidence="5">The sequence shown here is derived from an EMBL/GenBank/DDBJ whole genome shotgun (WGS) entry which is preliminary data.</text>
</comment>
<keyword evidence="2" id="KW-0813">Transport</keyword>
<feature type="chain" id="PRO_5024276844" description="ABC transporter substrate-binding protein" evidence="4">
    <location>
        <begin position="21"/>
        <end position="490"/>
    </location>
</feature>
<dbReference type="RefSeq" id="WP_155354263.1">
    <property type="nucleotide sequence ID" value="NZ_BAAAHL010000046.1"/>
</dbReference>
<dbReference type="GO" id="GO:0055085">
    <property type="term" value="P:transmembrane transport"/>
    <property type="evidence" value="ECO:0007669"/>
    <property type="project" value="InterPro"/>
</dbReference>
<evidence type="ECO:0000256" key="2">
    <source>
        <dbReference type="ARBA" id="ARBA00022448"/>
    </source>
</evidence>
<gene>
    <name evidence="5" type="ORF">Amac_022700</name>
</gene>
<evidence type="ECO:0008006" key="7">
    <source>
        <dbReference type="Google" id="ProtNLM"/>
    </source>
</evidence>
<dbReference type="Pfam" id="PF03480">
    <property type="entry name" value="DctP"/>
    <property type="match status" value="1"/>
</dbReference>
<accession>A0A5M3WI76</accession>
<sequence length="490" mass="51504">MRLRNVVVLAATAALVVACASTTQGGKSGPGPAVTTLTLGTDDKPGLPGADAVEEFARLVQAKSGGTVRVRPKWNAAGPVTQWDQAVARLVTGGDLDMGLIPARAWDTEGITTMSALHAPFLVTSDYLVDRILADDALAAQMLGGLTKAGLTGLALLPDGLRHPFGVHGPLTSPADFAGKTFRAPHSDTAYALFRAFGAEPADLPGDAMGQAIAAKSLAGMESSYTWASSWLPASVAAANVTFFPKVNTLVIRSSVLDGLSERQRAAVTEAAASTAVWARSHRPSEIEAGRAFCSYGGAVVYAEDGDIAALERAAQPVYATLEKDPQVKGMIERIRELKKNALAAQIAIPCDGRKSTGTLAKSSAAEKFPEGVYRAEIPMRRFLDYKVHPAWARDNAGISTLTFKAGTWRHHVGGSPDSADCYGPYTATGGKVVLSFREVLCGTAGGNLFSAGWRLDGGELRFVDVEAGQPGEESLMYVVFGSEPWKKIG</sequence>
<protein>
    <recommendedName>
        <fullName evidence="7">ABC transporter substrate-binding protein</fullName>
    </recommendedName>
</protein>
<dbReference type="InterPro" id="IPR038404">
    <property type="entry name" value="TRAP_DctP_sf"/>
</dbReference>
<dbReference type="PROSITE" id="PS51257">
    <property type="entry name" value="PROKAR_LIPOPROTEIN"/>
    <property type="match status" value="1"/>
</dbReference>
<dbReference type="PANTHER" id="PTHR33376">
    <property type="match status" value="1"/>
</dbReference>
<dbReference type="Proteomes" id="UP000331127">
    <property type="component" value="Unassembled WGS sequence"/>
</dbReference>
<dbReference type="PANTHER" id="PTHR33376:SF7">
    <property type="entry name" value="C4-DICARBOXYLATE-BINDING PROTEIN DCTB"/>
    <property type="match status" value="1"/>
</dbReference>
<evidence type="ECO:0000256" key="1">
    <source>
        <dbReference type="ARBA" id="ARBA00009023"/>
    </source>
</evidence>
<feature type="signal peptide" evidence="4">
    <location>
        <begin position="1"/>
        <end position="20"/>
    </location>
</feature>
<proteinExistence type="inferred from homology"/>
<dbReference type="AlphaFoldDB" id="A0A5M3WI76"/>
<comment type="similarity">
    <text evidence="1">Belongs to the bacterial solute-binding protein 7 family.</text>
</comment>
<dbReference type="InterPro" id="IPR018389">
    <property type="entry name" value="DctP_fam"/>
</dbReference>
<dbReference type="OrthoDB" id="9815946at2"/>
<evidence type="ECO:0000256" key="4">
    <source>
        <dbReference type="SAM" id="SignalP"/>
    </source>
</evidence>
<dbReference type="Gene3D" id="3.40.190.170">
    <property type="entry name" value="Bacterial extracellular solute-binding protein, family 7"/>
    <property type="match status" value="1"/>
</dbReference>
<evidence type="ECO:0000256" key="3">
    <source>
        <dbReference type="ARBA" id="ARBA00022729"/>
    </source>
</evidence>
<name>A0A5M3WI76_9ACTN</name>
<dbReference type="EMBL" id="BLAE01000011">
    <property type="protein sequence ID" value="GES08674.1"/>
    <property type="molecule type" value="Genomic_DNA"/>
</dbReference>
<keyword evidence="6" id="KW-1185">Reference proteome</keyword>
<evidence type="ECO:0000313" key="6">
    <source>
        <dbReference type="Proteomes" id="UP000331127"/>
    </source>
</evidence>
<reference evidence="5 6" key="1">
    <citation type="submission" date="2019-10" db="EMBL/GenBank/DDBJ databases">
        <title>Whole genome shotgun sequence of Acrocarpospora macrocephala NBRC 16266.</title>
        <authorList>
            <person name="Ichikawa N."/>
            <person name="Kimura A."/>
            <person name="Kitahashi Y."/>
            <person name="Komaki H."/>
            <person name="Oguchi A."/>
        </authorList>
    </citation>
    <scope>NUCLEOTIDE SEQUENCE [LARGE SCALE GENOMIC DNA]</scope>
    <source>
        <strain evidence="5 6">NBRC 16266</strain>
    </source>
</reference>
<keyword evidence="3 4" id="KW-0732">Signal</keyword>
<organism evidence="5 6">
    <name type="scientific">Acrocarpospora macrocephala</name>
    <dbReference type="NCBI Taxonomy" id="150177"/>
    <lineage>
        <taxon>Bacteria</taxon>
        <taxon>Bacillati</taxon>
        <taxon>Actinomycetota</taxon>
        <taxon>Actinomycetes</taxon>
        <taxon>Streptosporangiales</taxon>
        <taxon>Streptosporangiaceae</taxon>
        <taxon>Acrocarpospora</taxon>
    </lineage>
</organism>
<evidence type="ECO:0000313" key="5">
    <source>
        <dbReference type="EMBL" id="GES08674.1"/>
    </source>
</evidence>
<dbReference type="NCBIfam" id="NF037995">
    <property type="entry name" value="TRAP_S1"/>
    <property type="match status" value="1"/>
</dbReference>